<keyword evidence="6 8" id="KW-0368">Histidine biosynthesis</keyword>
<evidence type="ECO:0000256" key="8">
    <source>
        <dbReference type="RuleBase" id="RU366003"/>
    </source>
</evidence>
<dbReference type="Gene3D" id="3.20.20.140">
    <property type="entry name" value="Metal-dependent hydrolases"/>
    <property type="match status" value="1"/>
</dbReference>
<dbReference type="GO" id="GO:0000105">
    <property type="term" value="P:L-histidine biosynthetic process"/>
    <property type="evidence" value="ECO:0007669"/>
    <property type="project" value="UniProtKB-UniRule"/>
</dbReference>
<evidence type="ECO:0000256" key="7">
    <source>
        <dbReference type="ARBA" id="ARBA00049158"/>
    </source>
</evidence>
<dbReference type="PANTHER" id="PTHR21039:SF0">
    <property type="entry name" value="HISTIDINOL-PHOSPHATASE"/>
    <property type="match status" value="1"/>
</dbReference>
<dbReference type="Pfam" id="PF02811">
    <property type="entry name" value="PHP"/>
    <property type="match status" value="1"/>
</dbReference>
<dbReference type="PANTHER" id="PTHR21039">
    <property type="entry name" value="HISTIDINOL PHOSPHATASE-RELATED"/>
    <property type="match status" value="1"/>
</dbReference>
<evidence type="ECO:0000256" key="3">
    <source>
        <dbReference type="ARBA" id="ARBA00013085"/>
    </source>
</evidence>
<evidence type="ECO:0000256" key="6">
    <source>
        <dbReference type="ARBA" id="ARBA00023102"/>
    </source>
</evidence>
<dbReference type="GO" id="GO:0004401">
    <property type="term" value="F:histidinol-phosphatase activity"/>
    <property type="evidence" value="ECO:0007669"/>
    <property type="project" value="UniProtKB-UniRule"/>
</dbReference>
<dbReference type="Proteomes" id="UP000323166">
    <property type="component" value="Unassembled WGS sequence"/>
</dbReference>
<evidence type="ECO:0000313" key="11">
    <source>
        <dbReference type="Proteomes" id="UP000323166"/>
    </source>
</evidence>
<dbReference type="RefSeq" id="WP_243131619.1">
    <property type="nucleotide sequence ID" value="NZ_VNHM01000004.1"/>
</dbReference>
<reference evidence="10 11" key="1">
    <citation type="submission" date="2019-07" db="EMBL/GenBank/DDBJ databases">
        <title>Genomic Encyclopedia of Type Strains, Phase I: the one thousand microbial genomes (KMG-I) project.</title>
        <authorList>
            <person name="Kyrpides N."/>
        </authorList>
    </citation>
    <scope>NUCLEOTIDE SEQUENCE [LARGE SCALE GENOMIC DNA]</scope>
    <source>
        <strain evidence="10 11">DSM 6562</strain>
    </source>
</reference>
<name>A0A5S4ZUK5_9FIRM</name>
<dbReference type="GO" id="GO:0005737">
    <property type="term" value="C:cytoplasm"/>
    <property type="evidence" value="ECO:0007669"/>
    <property type="project" value="TreeGrafter"/>
</dbReference>
<evidence type="ECO:0000259" key="9">
    <source>
        <dbReference type="Pfam" id="PF02811"/>
    </source>
</evidence>
<dbReference type="NCBIfam" id="TIGR01856">
    <property type="entry name" value="hisJ_fam"/>
    <property type="match status" value="1"/>
</dbReference>
<dbReference type="InterPro" id="IPR010140">
    <property type="entry name" value="Histidinol_P_phosphatase_HisJ"/>
</dbReference>
<protein>
    <recommendedName>
        <fullName evidence="3 8">Histidinol-phosphatase</fullName>
        <shortName evidence="8">HolPase</shortName>
        <ecNumber evidence="3 8">3.1.3.15</ecNumber>
    </recommendedName>
</protein>
<dbReference type="UniPathway" id="UPA00031">
    <property type="reaction ID" value="UER00013"/>
</dbReference>
<dbReference type="InterPro" id="IPR004013">
    <property type="entry name" value="PHP_dom"/>
</dbReference>
<dbReference type="InterPro" id="IPR016195">
    <property type="entry name" value="Pol/histidinol_Pase-like"/>
</dbReference>
<sequence length="285" mass="32672">MKSIKTDYHIHPNYSIDASPVQMKDYCYQALELGLAEICFTTHVELDPVRSEMDNFAVLDGERIPVLNHTWLEKYFLEITGLQEEFKMENLGIKAGVEIGYCRGVEKDIEKIINNYPFDYVMGAIHCLDHIAISSRKESPRYFQAKSLHALRADYFTTLKEAVATGFFDCIAHVDLYRRYGIQHYGPGVLSIHRGVIEPIFREMARREMGLEINTSSIRRGLNEFHPTREIIDLAAKEGLKVFTVGSDAHTPGELGEYIDEALALLEEFNLSNHVFTRRRARPII</sequence>
<dbReference type="AlphaFoldDB" id="A0A5S4ZUK5"/>
<comment type="catalytic activity">
    <reaction evidence="7 8">
        <text>L-histidinol phosphate + H2O = L-histidinol + phosphate</text>
        <dbReference type="Rhea" id="RHEA:14465"/>
        <dbReference type="ChEBI" id="CHEBI:15377"/>
        <dbReference type="ChEBI" id="CHEBI:43474"/>
        <dbReference type="ChEBI" id="CHEBI:57699"/>
        <dbReference type="ChEBI" id="CHEBI:57980"/>
        <dbReference type="EC" id="3.1.3.15"/>
    </reaction>
</comment>
<evidence type="ECO:0000256" key="1">
    <source>
        <dbReference type="ARBA" id="ARBA00004970"/>
    </source>
</evidence>
<comment type="pathway">
    <text evidence="1 8">Amino-acid biosynthesis; L-histidine biosynthesis; L-histidine from 5-phospho-alpha-D-ribose 1-diphosphate: step 8/9.</text>
</comment>
<evidence type="ECO:0000256" key="4">
    <source>
        <dbReference type="ARBA" id="ARBA00022605"/>
    </source>
</evidence>
<keyword evidence="4 8" id="KW-0028">Amino-acid biosynthesis</keyword>
<evidence type="ECO:0000256" key="2">
    <source>
        <dbReference type="ARBA" id="ARBA00009152"/>
    </source>
</evidence>
<evidence type="ECO:0000313" key="10">
    <source>
        <dbReference type="EMBL" id="TYO96474.1"/>
    </source>
</evidence>
<keyword evidence="5 8" id="KW-0378">Hydrolase</keyword>
<gene>
    <name evidence="10" type="ORF">LX24_00942</name>
</gene>
<comment type="caution">
    <text evidence="10">The sequence shown here is derived from an EMBL/GenBank/DDBJ whole genome shotgun (WGS) entry which is preliminary data.</text>
</comment>
<feature type="domain" description="PHP" evidence="9">
    <location>
        <begin position="7"/>
        <end position="216"/>
    </location>
</feature>
<dbReference type="EC" id="3.1.3.15" evidence="3 8"/>
<comment type="similarity">
    <text evidence="2 8">Belongs to the PHP hydrolase family. HisK subfamily.</text>
</comment>
<proteinExistence type="inferred from homology"/>
<dbReference type="SUPFAM" id="SSF89550">
    <property type="entry name" value="PHP domain-like"/>
    <property type="match status" value="1"/>
</dbReference>
<evidence type="ECO:0000256" key="5">
    <source>
        <dbReference type="ARBA" id="ARBA00022801"/>
    </source>
</evidence>
<dbReference type="EMBL" id="VNHM01000004">
    <property type="protein sequence ID" value="TYO96474.1"/>
    <property type="molecule type" value="Genomic_DNA"/>
</dbReference>
<keyword evidence="11" id="KW-1185">Reference proteome</keyword>
<organism evidence="10 11">
    <name type="scientific">Desulfallas thermosapovorans DSM 6562</name>
    <dbReference type="NCBI Taxonomy" id="1121431"/>
    <lineage>
        <taxon>Bacteria</taxon>
        <taxon>Bacillati</taxon>
        <taxon>Bacillota</taxon>
        <taxon>Clostridia</taxon>
        <taxon>Eubacteriales</taxon>
        <taxon>Desulfallaceae</taxon>
        <taxon>Desulfallas</taxon>
    </lineage>
</organism>
<accession>A0A5S4ZUK5</accession>